<evidence type="ECO:0000313" key="2">
    <source>
        <dbReference type="EMBL" id="CAB4553236.1"/>
    </source>
</evidence>
<dbReference type="InterPro" id="IPR046550">
    <property type="entry name" value="DUF6704"/>
</dbReference>
<keyword evidence="1" id="KW-1133">Transmembrane helix</keyword>
<evidence type="ECO:0000256" key="1">
    <source>
        <dbReference type="SAM" id="Phobius"/>
    </source>
</evidence>
<dbReference type="Pfam" id="PF20447">
    <property type="entry name" value="DUF6704"/>
    <property type="match status" value="1"/>
</dbReference>
<gene>
    <name evidence="2" type="ORF">UFOPK1506_00590</name>
</gene>
<dbReference type="EMBL" id="CAEZSV010000087">
    <property type="protein sequence ID" value="CAB4553236.1"/>
    <property type="molecule type" value="Genomic_DNA"/>
</dbReference>
<sequence>MSSINNHGNTPAAWATTIIVIVGSVIAGIAIPMANVPVAIAGFVVVAIGAIVGLVMKSAGFGRKKSTH</sequence>
<protein>
    <submittedName>
        <fullName evidence="2">Unannotated protein</fullName>
    </submittedName>
</protein>
<organism evidence="2">
    <name type="scientific">freshwater metagenome</name>
    <dbReference type="NCBI Taxonomy" id="449393"/>
    <lineage>
        <taxon>unclassified sequences</taxon>
        <taxon>metagenomes</taxon>
        <taxon>ecological metagenomes</taxon>
    </lineage>
</organism>
<proteinExistence type="predicted"/>
<accession>A0A6J6CPT1</accession>
<feature type="transmembrane region" description="Helical" evidence="1">
    <location>
        <begin position="37"/>
        <end position="56"/>
    </location>
</feature>
<keyword evidence="1" id="KW-0812">Transmembrane</keyword>
<dbReference type="NCBIfam" id="NF041681">
    <property type="entry name" value="HGxxPAAW"/>
    <property type="match status" value="1"/>
</dbReference>
<name>A0A6J6CPT1_9ZZZZ</name>
<keyword evidence="1" id="KW-0472">Membrane</keyword>
<dbReference type="AlphaFoldDB" id="A0A6J6CPT1"/>
<reference evidence="2" key="1">
    <citation type="submission" date="2020-05" db="EMBL/GenBank/DDBJ databases">
        <authorList>
            <person name="Chiriac C."/>
            <person name="Salcher M."/>
            <person name="Ghai R."/>
            <person name="Kavagutti S V."/>
        </authorList>
    </citation>
    <scope>NUCLEOTIDE SEQUENCE</scope>
</reference>
<feature type="transmembrane region" description="Helical" evidence="1">
    <location>
        <begin position="12"/>
        <end position="31"/>
    </location>
</feature>